<evidence type="ECO:0000313" key="2">
    <source>
        <dbReference type="Proteomes" id="UP001500603"/>
    </source>
</evidence>
<dbReference type="Proteomes" id="UP001500603">
    <property type="component" value="Unassembled WGS sequence"/>
</dbReference>
<dbReference type="RefSeq" id="WP_345493436.1">
    <property type="nucleotide sequence ID" value="NZ_BAABJM010000001.1"/>
</dbReference>
<organism evidence="1 2">
    <name type="scientific">Nocardia callitridis</name>
    <dbReference type="NCBI Taxonomy" id="648753"/>
    <lineage>
        <taxon>Bacteria</taxon>
        <taxon>Bacillati</taxon>
        <taxon>Actinomycetota</taxon>
        <taxon>Actinomycetes</taxon>
        <taxon>Mycobacteriales</taxon>
        <taxon>Nocardiaceae</taxon>
        <taxon>Nocardia</taxon>
    </lineage>
</organism>
<accession>A0ABP9JV13</accession>
<keyword evidence="2" id="KW-1185">Reference proteome</keyword>
<dbReference type="EMBL" id="BAABJM010000001">
    <property type="protein sequence ID" value="GAA5043955.1"/>
    <property type="molecule type" value="Genomic_DNA"/>
</dbReference>
<protein>
    <submittedName>
        <fullName evidence="1">Uncharacterized protein</fullName>
    </submittedName>
</protein>
<name>A0ABP9JV13_9NOCA</name>
<gene>
    <name evidence="1" type="ORF">GCM10023318_06160</name>
</gene>
<comment type="caution">
    <text evidence="1">The sequence shown here is derived from an EMBL/GenBank/DDBJ whole genome shotgun (WGS) entry which is preliminary data.</text>
</comment>
<reference evidence="2" key="1">
    <citation type="journal article" date="2019" name="Int. J. Syst. Evol. Microbiol.">
        <title>The Global Catalogue of Microorganisms (GCM) 10K type strain sequencing project: providing services to taxonomists for standard genome sequencing and annotation.</title>
        <authorList>
            <consortium name="The Broad Institute Genomics Platform"/>
            <consortium name="The Broad Institute Genome Sequencing Center for Infectious Disease"/>
            <person name="Wu L."/>
            <person name="Ma J."/>
        </authorList>
    </citation>
    <scope>NUCLEOTIDE SEQUENCE [LARGE SCALE GENOMIC DNA]</scope>
    <source>
        <strain evidence="2">JCM 18298</strain>
    </source>
</reference>
<proteinExistence type="predicted"/>
<evidence type="ECO:0000313" key="1">
    <source>
        <dbReference type="EMBL" id="GAA5043955.1"/>
    </source>
</evidence>
<sequence length="228" mass="25376">MIAPTDLEDQASSFALDVSTRVLMCLEGSPAADELRVEASPKGGRYAFAYQQSIHANRQGRSIGAVKIEFGLTLDRSKRHLAVHKSSFQLLERRGQKPIVRIEYVRDARGVPCSHIHAHAESGLFTHLLAQAGHPTPAAVQSIHLPTGGDRFRPCVEDFLEFLIRDCRIAAREGWEEEVAAGREDWRRKQTAAAVRDRPDVAIAELRKLGITILGVPTEERPPARDRF</sequence>